<accession>A0A6S6QNY5</accession>
<dbReference type="InterPro" id="IPR007110">
    <property type="entry name" value="Ig-like_dom"/>
</dbReference>
<dbReference type="EMBL" id="LC565789">
    <property type="protein sequence ID" value="BCJ04133.1"/>
    <property type="molecule type" value="mRNA"/>
</dbReference>
<evidence type="ECO:0000256" key="1">
    <source>
        <dbReference type="SAM" id="MobiDB-lite"/>
    </source>
</evidence>
<keyword evidence="2" id="KW-1133">Transmembrane helix</keyword>
<feature type="signal peptide" evidence="3">
    <location>
        <begin position="1"/>
        <end position="21"/>
    </location>
</feature>
<dbReference type="PROSITE" id="PS50835">
    <property type="entry name" value="IG_LIKE"/>
    <property type="match status" value="2"/>
</dbReference>
<dbReference type="PANTHER" id="PTHR11422">
    <property type="entry name" value="T-CELL SURFACE GLYCOPROTEIN CD4"/>
    <property type="match status" value="1"/>
</dbReference>
<name>A0A6S6QNY5_SEBMA</name>
<dbReference type="InterPro" id="IPR013783">
    <property type="entry name" value="Ig-like_fold"/>
</dbReference>
<dbReference type="AlphaFoldDB" id="A0A6S6QNY5"/>
<dbReference type="SUPFAM" id="SSF48726">
    <property type="entry name" value="Immunoglobulin"/>
    <property type="match status" value="3"/>
</dbReference>
<keyword evidence="2" id="KW-0812">Transmembrane</keyword>
<sequence length="464" mass="52028">MKSSIQSVLLLIAVLISATGAAEVIYAQVNETVTLTRPVVKNLEKYSYWYFGSVQLAWSNVLGGKWISQEELWKNRLSLSGDSLIITNIQQQNFGTISFKHTFDGPTVFEYKLLKLTVTVKPPSPLLLPGEKLSLSCNAKTLQGHNTPVIHWLNPQQEKMTNNRGPFSVKSQDNGQWTCVVTHDGKEKKARVSVTVVDLSPAPLLPLYTSKSGPLTIPCSFPAHISWQQLTAKDIQEVLWDFVPRPGSSPQRLFNLSVENPLTWRPDQNRGLRPVPDPQKGYLSLTRNRGREDGSGGYECALKFKNGVTLKRTVQVEVLQIISSPGTELISGQQLNLTCSIGHPMTSELQVKWVPPEKSLLSSLTSDRHPAHLVIPEVGTGGSGKWRCELWRNGTRLTTTDITLKIEPKLSVWMLVVICSVTSIVILVLILVFILCRRRQRKTRHHRRKLCQCKTPKPKGFYRT</sequence>
<gene>
    <name evidence="5" type="primary">CD4</name>
</gene>
<feature type="transmembrane region" description="Helical" evidence="2">
    <location>
        <begin position="412"/>
        <end position="436"/>
    </location>
</feature>
<proteinExistence type="evidence at transcript level"/>
<keyword evidence="2" id="KW-0472">Membrane</keyword>
<feature type="domain" description="Ig-like" evidence="4">
    <location>
        <begin position="317"/>
        <end position="403"/>
    </location>
</feature>
<evidence type="ECO:0000313" key="5">
    <source>
        <dbReference type="EMBL" id="BCJ04133.1"/>
    </source>
</evidence>
<feature type="region of interest" description="Disordered" evidence="1">
    <location>
        <begin position="267"/>
        <end position="290"/>
    </location>
</feature>
<reference evidence="5" key="1">
    <citation type="submission" date="2020-07" db="EMBL/GenBank/DDBJ databases">
        <title>Molecular cloning of T cell markers: CD4, CD8beta, CD3epsilon and CD28 of marbled rockfish Sebastiscus marmoratus.</title>
        <authorList>
            <person name="Lee Y.N."/>
            <person name="Kurata O."/>
        </authorList>
    </citation>
    <scope>NUCLEOTIDE SEQUENCE</scope>
</reference>
<dbReference type="PANTHER" id="PTHR11422:SF0">
    <property type="entry name" value="T-CELL SURFACE GLYCOPROTEIN CD4"/>
    <property type="match status" value="1"/>
</dbReference>
<feature type="domain" description="Ig-like" evidence="4">
    <location>
        <begin position="106"/>
        <end position="195"/>
    </location>
</feature>
<dbReference type="InterPro" id="IPR003599">
    <property type="entry name" value="Ig_sub"/>
</dbReference>
<evidence type="ECO:0000256" key="2">
    <source>
        <dbReference type="SAM" id="Phobius"/>
    </source>
</evidence>
<organism evidence="5">
    <name type="scientific">Sebastiscus marmoratus</name>
    <name type="common">False kelpfish</name>
    <name type="synonym">Sebastes marmoratus</name>
    <dbReference type="NCBI Taxonomy" id="41446"/>
    <lineage>
        <taxon>Eukaryota</taxon>
        <taxon>Metazoa</taxon>
        <taxon>Chordata</taxon>
        <taxon>Craniata</taxon>
        <taxon>Vertebrata</taxon>
        <taxon>Euteleostomi</taxon>
        <taxon>Actinopterygii</taxon>
        <taxon>Neopterygii</taxon>
        <taxon>Teleostei</taxon>
        <taxon>Neoteleostei</taxon>
        <taxon>Acanthomorphata</taxon>
        <taxon>Eupercaria</taxon>
        <taxon>Perciformes</taxon>
        <taxon>Scorpaenoidei</taxon>
        <taxon>Sebastidae</taxon>
        <taxon>Sebastinae</taxon>
        <taxon>Sebastiscus</taxon>
    </lineage>
</organism>
<evidence type="ECO:0000259" key="4">
    <source>
        <dbReference type="PROSITE" id="PS50835"/>
    </source>
</evidence>
<protein>
    <submittedName>
        <fullName evidence="5">T-cell CD4 molecule</fullName>
    </submittedName>
</protein>
<keyword evidence="3" id="KW-0732">Signal</keyword>
<feature type="chain" id="PRO_5027946953" evidence="3">
    <location>
        <begin position="22"/>
        <end position="464"/>
    </location>
</feature>
<dbReference type="InterPro" id="IPR036179">
    <property type="entry name" value="Ig-like_dom_sf"/>
</dbReference>
<dbReference type="Gene3D" id="2.60.40.10">
    <property type="entry name" value="Immunoglobulins"/>
    <property type="match status" value="2"/>
</dbReference>
<dbReference type="SMART" id="SM00409">
    <property type="entry name" value="IG"/>
    <property type="match status" value="4"/>
</dbReference>
<evidence type="ECO:0000256" key="3">
    <source>
        <dbReference type="SAM" id="SignalP"/>
    </source>
</evidence>